<proteinExistence type="inferred from homology"/>
<keyword evidence="5 7" id="KW-0472">Membrane</keyword>
<dbReference type="Pfam" id="PF04117">
    <property type="entry name" value="Mpv17_PMP22"/>
    <property type="match status" value="1"/>
</dbReference>
<keyword evidence="4 7" id="KW-1133">Transmembrane helix</keyword>
<gene>
    <name evidence="8" type="ORF">CAUJ_LOCUS15885</name>
</gene>
<dbReference type="GO" id="GO:1901858">
    <property type="term" value="P:regulation of mitochondrial DNA metabolic process"/>
    <property type="evidence" value="ECO:0007669"/>
    <property type="project" value="TreeGrafter"/>
</dbReference>
<dbReference type="GO" id="GO:0005739">
    <property type="term" value="C:mitochondrion"/>
    <property type="evidence" value="ECO:0007669"/>
    <property type="project" value="TreeGrafter"/>
</dbReference>
<keyword evidence="3 7" id="KW-0812">Transmembrane</keyword>
<protein>
    <recommendedName>
        <fullName evidence="6">Mitochondrial inner membrane protein Mpv17</fullName>
    </recommendedName>
</protein>
<dbReference type="GO" id="GO:0015267">
    <property type="term" value="F:channel activity"/>
    <property type="evidence" value="ECO:0007669"/>
    <property type="project" value="TreeGrafter"/>
</dbReference>
<dbReference type="OrthoDB" id="430207at2759"/>
<dbReference type="EMBL" id="CAJGYM010000223">
    <property type="protein sequence ID" value="CAD6199986.1"/>
    <property type="molecule type" value="Genomic_DNA"/>
</dbReference>
<dbReference type="AlphaFoldDB" id="A0A8S1HU10"/>
<evidence type="ECO:0000256" key="5">
    <source>
        <dbReference type="ARBA" id="ARBA00023136"/>
    </source>
</evidence>
<evidence type="ECO:0000256" key="1">
    <source>
        <dbReference type="ARBA" id="ARBA00004141"/>
    </source>
</evidence>
<comment type="caution">
    <text evidence="8">The sequence shown here is derived from an EMBL/GenBank/DDBJ whole genome shotgun (WGS) entry which is preliminary data.</text>
</comment>
<evidence type="ECO:0000313" key="9">
    <source>
        <dbReference type="Proteomes" id="UP000835052"/>
    </source>
</evidence>
<dbReference type="PANTHER" id="PTHR11266">
    <property type="entry name" value="PEROXISOMAL MEMBRANE PROTEIN 2, PXMP2 MPV17"/>
    <property type="match status" value="1"/>
</dbReference>
<evidence type="ECO:0000313" key="8">
    <source>
        <dbReference type="EMBL" id="CAD6199986.1"/>
    </source>
</evidence>
<evidence type="ECO:0000256" key="6">
    <source>
        <dbReference type="ARBA" id="ARBA00049743"/>
    </source>
</evidence>
<sequence length="187" mass="21602">MIRAFQRQLAIHPFRTQVVVSASIGAAGDVLAQYITQEPKWDKLRTARFFFLTAGFIVPAQFVWLRFLERVKFGGPKFNPLIRVFLDQVAFSPVIGSLTLINLWLLEGYSLKESKEKWDQIFGTIYKNSLFVWPSVQLINFYLVPLNYRIFLIQTVALLWNAYMSISTQKSQNPISKIPKPLMSSNH</sequence>
<evidence type="ECO:0000256" key="3">
    <source>
        <dbReference type="ARBA" id="ARBA00022692"/>
    </source>
</evidence>
<feature type="transmembrane region" description="Helical" evidence="7">
    <location>
        <begin position="125"/>
        <end position="144"/>
    </location>
</feature>
<reference evidence="8" key="1">
    <citation type="submission" date="2020-10" db="EMBL/GenBank/DDBJ databases">
        <authorList>
            <person name="Kikuchi T."/>
        </authorList>
    </citation>
    <scope>NUCLEOTIDE SEQUENCE</scope>
    <source>
        <strain evidence="8">NKZ352</strain>
    </source>
</reference>
<feature type="transmembrane region" description="Helical" evidence="7">
    <location>
        <begin position="88"/>
        <end position="105"/>
    </location>
</feature>
<dbReference type="PANTHER" id="PTHR11266:SF17">
    <property type="entry name" value="PROTEIN MPV17"/>
    <property type="match status" value="1"/>
</dbReference>
<accession>A0A8S1HU10</accession>
<evidence type="ECO:0000256" key="2">
    <source>
        <dbReference type="ARBA" id="ARBA00006824"/>
    </source>
</evidence>
<evidence type="ECO:0000256" key="4">
    <source>
        <dbReference type="ARBA" id="ARBA00022989"/>
    </source>
</evidence>
<dbReference type="InterPro" id="IPR007248">
    <property type="entry name" value="Mpv17_PMP22"/>
</dbReference>
<comment type="subcellular location">
    <subcellularLocation>
        <location evidence="1">Membrane</location>
        <topology evidence="1">Multi-pass membrane protein</topology>
    </subcellularLocation>
</comment>
<dbReference type="Proteomes" id="UP000835052">
    <property type="component" value="Unassembled WGS sequence"/>
</dbReference>
<keyword evidence="9" id="KW-1185">Reference proteome</keyword>
<comment type="similarity">
    <text evidence="2 7">Belongs to the peroxisomal membrane protein PXMP2/4 family.</text>
</comment>
<organism evidence="8 9">
    <name type="scientific">Caenorhabditis auriculariae</name>
    <dbReference type="NCBI Taxonomy" id="2777116"/>
    <lineage>
        <taxon>Eukaryota</taxon>
        <taxon>Metazoa</taxon>
        <taxon>Ecdysozoa</taxon>
        <taxon>Nematoda</taxon>
        <taxon>Chromadorea</taxon>
        <taxon>Rhabditida</taxon>
        <taxon>Rhabditina</taxon>
        <taxon>Rhabditomorpha</taxon>
        <taxon>Rhabditoidea</taxon>
        <taxon>Rhabditidae</taxon>
        <taxon>Peloderinae</taxon>
        <taxon>Caenorhabditis</taxon>
    </lineage>
</organism>
<dbReference type="GO" id="GO:0016020">
    <property type="term" value="C:membrane"/>
    <property type="evidence" value="ECO:0007669"/>
    <property type="project" value="UniProtKB-SubCell"/>
</dbReference>
<name>A0A8S1HU10_9PELO</name>
<evidence type="ECO:0000256" key="7">
    <source>
        <dbReference type="RuleBase" id="RU363053"/>
    </source>
</evidence>
<feature type="transmembrane region" description="Helical" evidence="7">
    <location>
        <begin position="49"/>
        <end position="68"/>
    </location>
</feature>